<reference evidence="3" key="1">
    <citation type="submission" date="2023-06" db="EMBL/GenBank/DDBJ databases">
        <title>Genome-scale phylogeny and comparative genomics of the fungal order Sordariales.</title>
        <authorList>
            <consortium name="Lawrence Berkeley National Laboratory"/>
            <person name="Hensen N."/>
            <person name="Bonometti L."/>
            <person name="Westerberg I."/>
            <person name="Brannstrom I.O."/>
            <person name="Guillou S."/>
            <person name="Cros-Aarteil S."/>
            <person name="Calhoun S."/>
            <person name="Haridas S."/>
            <person name="Kuo A."/>
            <person name="Mondo S."/>
            <person name="Pangilinan J."/>
            <person name="Riley R."/>
            <person name="Labutti K."/>
            <person name="Andreopoulos B."/>
            <person name="Lipzen A."/>
            <person name="Chen C."/>
            <person name="Yanf M."/>
            <person name="Daum C."/>
            <person name="Ng V."/>
            <person name="Clum A."/>
            <person name="Steindorff A."/>
            <person name="Ohm R."/>
            <person name="Martin F."/>
            <person name="Silar P."/>
            <person name="Natvig D."/>
            <person name="Lalanne C."/>
            <person name="Gautier V."/>
            <person name="Ament-Velasquez S.L."/>
            <person name="Kruys A."/>
            <person name="Hutchinson M.I."/>
            <person name="Powell A.J."/>
            <person name="Barry K."/>
            <person name="Miller A.N."/>
            <person name="Grigoriev I.V."/>
            <person name="Debuchy R."/>
            <person name="Gladieux P."/>
            <person name="Thoren M.H."/>
            <person name="Johannesson H."/>
        </authorList>
    </citation>
    <scope>NUCLEOTIDE SEQUENCE</scope>
    <source>
        <strain evidence="3">SMH2532-1</strain>
    </source>
</reference>
<feature type="compositionally biased region" description="Basic and acidic residues" evidence="1">
    <location>
        <begin position="97"/>
        <end position="127"/>
    </location>
</feature>
<keyword evidence="4" id="KW-1185">Reference proteome</keyword>
<proteinExistence type="predicted"/>
<dbReference type="AlphaFoldDB" id="A0AA39YST3"/>
<feature type="compositionally biased region" description="Basic and acidic residues" evidence="1">
    <location>
        <begin position="59"/>
        <end position="89"/>
    </location>
</feature>
<protein>
    <submittedName>
        <fullName evidence="3">Uncharacterized protein</fullName>
    </submittedName>
</protein>
<sequence length="145" mass="15784">MPPPLLPRAGSGSRISAAGDAINGGVGLAGSVGVPLAIGITILLLLIIIVAVIIQREKNKAEAESNDDEQQKPLDSDWDTEQDRVDSPRLARGSNEGMREGRDLRGAMEEIAREDRRREDMSQRQRDWVVQPLSPLPAVAVRGRE</sequence>
<gene>
    <name evidence="3" type="ORF">B0T16DRAFT_453359</name>
</gene>
<keyword evidence="2" id="KW-1133">Transmembrane helix</keyword>
<keyword evidence="2" id="KW-0472">Membrane</keyword>
<evidence type="ECO:0000313" key="4">
    <source>
        <dbReference type="Proteomes" id="UP001174936"/>
    </source>
</evidence>
<name>A0AA39YST3_9PEZI</name>
<keyword evidence="2" id="KW-0812">Transmembrane</keyword>
<dbReference type="Proteomes" id="UP001174936">
    <property type="component" value="Unassembled WGS sequence"/>
</dbReference>
<dbReference type="EMBL" id="JAULSV010000001">
    <property type="protein sequence ID" value="KAK0657947.1"/>
    <property type="molecule type" value="Genomic_DNA"/>
</dbReference>
<feature type="region of interest" description="Disordered" evidence="1">
    <location>
        <begin position="59"/>
        <end position="129"/>
    </location>
</feature>
<comment type="caution">
    <text evidence="3">The sequence shown here is derived from an EMBL/GenBank/DDBJ whole genome shotgun (WGS) entry which is preliminary data.</text>
</comment>
<organism evidence="3 4">
    <name type="scientific">Cercophora newfieldiana</name>
    <dbReference type="NCBI Taxonomy" id="92897"/>
    <lineage>
        <taxon>Eukaryota</taxon>
        <taxon>Fungi</taxon>
        <taxon>Dikarya</taxon>
        <taxon>Ascomycota</taxon>
        <taxon>Pezizomycotina</taxon>
        <taxon>Sordariomycetes</taxon>
        <taxon>Sordariomycetidae</taxon>
        <taxon>Sordariales</taxon>
        <taxon>Lasiosphaeriaceae</taxon>
        <taxon>Cercophora</taxon>
    </lineage>
</organism>
<feature type="transmembrane region" description="Helical" evidence="2">
    <location>
        <begin position="32"/>
        <end position="54"/>
    </location>
</feature>
<evidence type="ECO:0000256" key="2">
    <source>
        <dbReference type="SAM" id="Phobius"/>
    </source>
</evidence>
<accession>A0AA39YST3</accession>
<evidence type="ECO:0000256" key="1">
    <source>
        <dbReference type="SAM" id="MobiDB-lite"/>
    </source>
</evidence>
<evidence type="ECO:0000313" key="3">
    <source>
        <dbReference type="EMBL" id="KAK0657947.1"/>
    </source>
</evidence>